<accession>A0ABT1HTG5</accession>
<dbReference type="Proteomes" id="UP001205311">
    <property type="component" value="Unassembled WGS sequence"/>
</dbReference>
<reference evidence="1 2" key="1">
    <citation type="submission" date="2022-06" db="EMBL/GenBank/DDBJ databases">
        <title>Genomic Encyclopedia of Archaeal and Bacterial Type Strains, Phase II (KMG-II): from individual species to whole genera.</title>
        <authorList>
            <person name="Goeker M."/>
        </authorList>
    </citation>
    <scope>NUCLEOTIDE SEQUENCE [LARGE SCALE GENOMIC DNA]</scope>
    <source>
        <strain evidence="1 2">DSM 40477</strain>
    </source>
</reference>
<gene>
    <name evidence="1" type="ORF">LX15_002497</name>
</gene>
<protein>
    <submittedName>
        <fullName evidence="1">Uncharacterized protein</fullName>
    </submittedName>
</protein>
<keyword evidence="2" id="KW-1185">Reference proteome</keyword>
<organism evidence="1 2">
    <name type="scientific">Streptoalloteichus tenebrarius (strain ATCC 17920 / DSM 40477 / JCM 4838 / CBS 697.72 / NBRC 16177 / NCIMB 11028 / NRRL B-12390 / A12253. 1 / ISP 5477)</name>
    <name type="common">Streptomyces tenebrarius</name>
    <dbReference type="NCBI Taxonomy" id="1933"/>
    <lineage>
        <taxon>Bacteria</taxon>
        <taxon>Bacillati</taxon>
        <taxon>Actinomycetota</taxon>
        <taxon>Actinomycetes</taxon>
        <taxon>Pseudonocardiales</taxon>
        <taxon>Pseudonocardiaceae</taxon>
        <taxon>Streptoalloteichus</taxon>
    </lineage>
</organism>
<name>A0ABT1HTG5_STRSD</name>
<proteinExistence type="predicted"/>
<sequence length="252" mass="27986">MLRHQVSIEPDHCGAVLDLAAVGLVNSAWRNSPVEDWHAGDGPLSDGDMLRINSHTTSRVRDMVRRWRTDCGIDAHAPVAYLDELDIEAIDWLAGKLCRWLTDPRRRLPTGIALADLAGDNLGEYTDHAWGVLGGVAQLAEDRSTHYAFWRAAAHAGLACRHWWGTPTWPGLVDRFVGALDDPTDPHWGPEGQWFSRLPGRPREIADNNRLRRALLQNPWKLGSESAEFLVSAGIGMMRDSIPPMPATDSTH</sequence>
<comment type="caution">
    <text evidence="1">The sequence shown here is derived from an EMBL/GenBank/DDBJ whole genome shotgun (WGS) entry which is preliminary data.</text>
</comment>
<evidence type="ECO:0000313" key="2">
    <source>
        <dbReference type="Proteomes" id="UP001205311"/>
    </source>
</evidence>
<dbReference type="EMBL" id="JAMTCP010000011">
    <property type="protein sequence ID" value="MCP2258799.1"/>
    <property type="molecule type" value="Genomic_DNA"/>
</dbReference>
<evidence type="ECO:0000313" key="1">
    <source>
        <dbReference type="EMBL" id="MCP2258799.1"/>
    </source>
</evidence>